<evidence type="ECO:0000256" key="7">
    <source>
        <dbReference type="ARBA" id="ARBA00023224"/>
    </source>
</evidence>
<keyword evidence="12" id="KW-1185">Reference proteome</keyword>
<dbReference type="PROSITE" id="PS50262">
    <property type="entry name" value="G_PROTEIN_RECEP_F1_2"/>
    <property type="match status" value="1"/>
</dbReference>
<dbReference type="InterPro" id="IPR000276">
    <property type="entry name" value="GPCR_Rhodpsn"/>
</dbReference>
<feature type="compositionally biased region" description="Low complexity" evidence="8">
    <location>
        <begin position="55"/>
        <end position="66"/>
    </location>
</feature>
<dbReference type="InterPro" id="IPR017452">
    <property type="entry name" value="GPCR_Rhodpsn_7TM"/>
</dbReference>
<comment type="caution">
    <text evidence="11">The sequence shown here is derived from an EMBL/GenBank/DDBJ whole genome shotgun (WGS) entry which is preliminary data.</text>
</comment>
<evidence type="ECO:0000259" key="10">
    <source>
        <dbReference type="PROSITE" id="PS50262"/>
    </source>
</evidence>
<keyword evidence="2 9" id="KW-0812">Transmembrane</keyword>
<evidence type="ECO:0000313" key="11">
    <source>
        <dbReference type="EMBL" id="MXQ90529.1"/>
    </source>
</evidence>
<evidence type="ECO:0000256" key="2">
    <source>
        <dbReference type="ARBA" id="ARBA00022692"/>
    </source>
</evidence>
<protein>
    <recommendedName>
        <fullName evidence="10">G-protein coupled receptors family 1 profile domain-containing protein</fullName>
    </recommendedName>
</protein>
<evidence type="ECO:0000256" key="5">
    <source>
        <dbReference type="ARBA" id="ARBA00023136"/>
    </source>
</evidence>
<dbReference type="GO" id="GO:0004930">
    <property type="term" value="F:G protein-coupled receptor activity"/>
    <property type="evidence" value="ECO:0007669"/>
    <property type="project" value="UniProtKB-KW"/>
</dbReference>
<dbReference type="InterPro" id="IPR026234">
    <property type="entry name" value="MRGPCRFAMILY"/>
</dbReference>
<organism evidence="11 12">
    <name type="scientific">Bos mutus</name>
    <name type="common">wild yak</name>
    <dbReference type="NCBI Taxonomy" id="72004"/>
    <lineage>
        <taxon>Eukaryota</taxon>
        <taxon>Metazoa</taxon>
        <taxon>Chordata</taxon>
        <taxon>Craniata</taxon>
        <taxon>Vertebrata</taxon>
        <taxon>Euteleostomi</taxon>
        <taxon>Mammalia</taxon>
        <taxon>Eutheria</taxon>
        <taxon>Laurasiatheria</taxon>
        <taxon>Artiodactyla</taxon>
        <taxon>Ruminantia</taxon>
        <taxon>Pecora</taxon>
        <taxon>Bovidae</taxon>
        <taxon>Bovinae</taxon>
        <taxon>Bos</taxon>
    </lineage>
</organism>
<dbReference type="CDD" id="cd15108">
    <property type="entry name" value="7tmA_MrgprD"/>
    <property type="match status" value="1"/>
</dbReference>
<dbReference type="GO" id="GO:0005886">
    <property type="term" value="C:plasma membrane"/>
    <property type="evidence" value="ECO:0007669"/>
    <property type="project" value="TreeGrafter"/>
</dbReference>
<evidence type="ECO:0000256" key="9">
    <source>
        <dbReference type="SAM" id="Phobius"/>
    </source>
</evidence>
<proteinExistence type="predicted"/>
<accession>A0A6B0RJW1</accession>
<feature type="region of interest" description="Disordered" evidence="8">
    <location>
        <begin position="420"/>
        <end position="444"/>
    </location>
</feature>
<feature type="transmembrane region" description="Helical" evidence="9">
    <location>
        <begin position="337"/>
        <end position="363"/>
    </location>
</feature>
<name>A0A6B0RJW1_9CETA</name>
<dbReference type="PANTHER" id="PTHR11334">
    <property type="entry name" value="MAS-RELATED G-PROTEIN COUPLED RECEPTOR"/>
    <property type="match status" value="1"/>
</dbReference>
<comment type="subcellular location">
    <subcellularLocation>
        <location evidence="1">Membrane</location>
        <topology evidence="1">Multi-pass membrane protein</topology>
    </subcellularLocation>
</comment>
<dbReference type="SUPFAM" id="SSF81321">
    <property type="entry name" value="Family A G protein-coupled receptor-like"/>
    <property type="match status" value="1"/>
</dbReference>
<feature type="transmembrane region" description="Helical" evidence="9">
    <location>
        <begin position="300"/>
        <end position="321"/>
    </location>
</feature>
<feature type="domain" description="G-protein coupled receptors family 1 profile" evidence="10">
    <location>
        <begin position="161"/>
        <end position="394"/>
    </location>
</feature>
<dbReference type="Gene3D" id="1.20.1070.10">
    <property type="entry name" value="Rhodopsin 7-helix transmembrane proteins"/>
    <property type="match status" value="1"/>
</dbReference>
<evidence type="ECO:0000256" key="4">
    <source>
        <dbReference type="ARBA" id="ARBA00023040"/>
    </source>
</evidence>
<feature type="region of interest" description="Disordered" evidence="8">
    <location>
        <begin position="55"/>
        <end position="141"/>
    </location>
</feature>
<feature type="transmembrane region" description="Helical" evidence="9">
    <location>
        <begin position="149"/>
        <end position="169"/>
    </location>
</feature>
<dbReference type="EMBL" id="VBQZ03000064">
    <property type="protein sequence ID" value="MXQ90529.1"/>
    <property type="molecule type" value="Genomic_DNA"/>
</dbReference>
<keyword evidence="7" id="KW-0807">Transducer</keyword>
<reference evidence="11" key="1">
    <citation type="submission" date="2019-10" db="EMBL/GenBank/DDBJ databases">
        <title>The sequence and de novo assembly of the wild yak genome.</title>
        <authorList>
            <person name="Liu Y."/>
        </authorList>
    </citation>
    <scope>NUCLEOTIDE SEQUENCE [LARGE SCALE GENOMIC DNA]</scope>
    <source>
        <strain evidence="11">WY2019</strain>
    </source>
</reference>
<evidence type="ECO:0000256" key="3">
    <source>
        <dbReference type="ARBA" id="ARBA00022989"/>
    </source>
</evidence>
<evidence type="ECO:0000313" key="12">
    <source>
        <dbReference type="Proteomes" id="UP000322234"/>
    </source>
</evidence>
<dbReference type="FunFam" id="1.20.1070.10:FF:000432">
    <property type="entry name" value="Mas-related G protein-coupled receptor D"/>
    <property type="match status" value="1"/>
</dbReference>
<feature type="compositionally biased region" description="Basic and acidic residues" evidence="8">
    <location>
        <begin position="435"/>
        <end position="444"/>
    </location>
</feature>
<feature type="transmembrane region" description="Helical" evidence="9">
    <location>
        <begin position="224"/>
        <end position="247"/>
    </location>
</feature>
<feature type="transmembrane region" description="Helical" evidence="9">
    <location>
        <begin position="259"/>
        <end position="280"/>
    </location>
</feature>
<keyword evidence="5 9" id="KW-0472">Membrane</keyword>
<evidence type="ECO:0000256" key="8">
    <source>
        <dbReference type="SAM" id="MobiDB-lite"/>
    </source>
</evidence>
<feature type="transmembrane region" description="Helical" evidence="9">
    <location>
        <begin position="375"/>
        <end position="397"/>
    </location>
</feature>
<keyword evidence="6" id="KW-0675">Receptor</keyword>
<evidence type="ECO:0000256" key="1">
    <source>
        <dbReference type="ARBA" id="ARBA00004141"/>
    </source>
</evidence>
<dbReference type="AlphaFoldDB" id="A0A6B0RJW1"/>
<sequence>MLIAAAHRGWLGPDSGFELQGWPFSLPNRPGDNEHRPCVPKTFLSGRCGVQDPSLASSLPLQSSPAGWSQDGLGVSPQRRRQSLGWIPGTGPSDSASLKPDLWPEKPKGRAPGSHLGLQELGPPPGADGTGEPGPTPAPPDTVREVLDALVVFTCVGGIVGNGLVVWLLGFQRRRGPLGIYLLHLAVADLLFLLCSATLTVLSASSWGIHMHRLGPRAVRSAGYLAYTVSLSLLTAASAQSCLPGLFPTWYRGCWHRRLSAAVCAVFWLLAVLLIVPAWYFHDEAEHPHSWLGSKAETVLHFFTLVSFTPIMALSGMALCIQVQRSSPPWQRPLTRLYVAVLLCVFVFLACALPLGISGFLLYWLDLPQSAKTLFGHFTCFSLSVSSSTKPMIYFLVGSGGRLSLREPLGAVLSRVLQEEPELEEWEMPSTDPSDEGKLPKRKA</sequence>
<gene>
    <name evidence="11" type="ORF">E5288_WYG016225</name>
</gene>
<dbReference type="Proteomes" id="UP000322234">
    <property type="component" value="Unassembled WGS sequence"/>
</dbReference>
<dbReference type="PRINTS" id="PR00237">
    <property type="entry name" value="GPCRRHODOPSN"/>
</dbReference>
<dbReference type="PANTHER" id="PTHR11334:SF62">
    <property type="entry name" value="G-PROTEIN COUPLED RECEPTORS FAMILY 1 PROFILE DOMAIN-CONTAINING PROTEIN"/>
    <property type="match status" value="1"/>
</dbReference>
<evidence type="ECO:0000256" key="6">
    <source>
        <dbReference type="ARBA" id="ARBA00023170"/>
    </source>
</evidence>
<dbReference type="PRINTS" id="PR02108">
    <property type="entry name" value="MRGPCRFAMILY"/>
</dbReference>
<feature type="transmembrane region" description="Helical" evidence="9">
    <location>
        <begin position="181"/>
        <end position="204"/>
    </location>
</feature>
<keyword evidence="4" id="KW-0297">G-protein coupled receptor</keyword>
<keyword evidence="3 9" id="KW-1133">Transmembrane helix</keyword>
<dbReference type="Pfam" id="PF00001">
    <property type="entry name" value="7tm_1"/>
    <property type="match status" value="1"/>
</dbReference>